<dbReference type="Proteomes" id="UP001055712">
    <property type="component" value="Unassembled WGS sequence"/>
</dbReference>
<feature type="signal peptide" evidence="1">
    <location>
        <begin position="1"/>
        <end position="20"/>
    </location>
</feature>
<dbReference type="InterPro" id="IPR004043">
    <property type="entry name" value="LCCL"/>
</dbReference>
<dbReference type="InterPro" id="IPR036609">
    <property type="entry name" value="LCCL_sf"/>
</dbReference>
<dbReference type="Pfam" id="PF03815">
    <property type="entry name" value="LCCL"/>
    <property type="match status" value="3"/>
</dbReference>
<dbReference type="InterPro" id="IPR051957">
    <property type="entry name" value="CRISP-LCCL_domain"/>
</dbReference>
<dbReference type="PANTHER" id="PTHR31331">
    <property type="entry name" value="LCCL DOMAIN PROTEIN (AFU_ORTHOLOGUE AFUA_5G08630)"/>
    <property type="match status" value="1"/>
</dbReference>
<protein>
    <recommendedName>
        <fullName evidence="2">LCCL domain-containing protein</fullName>
    </recommendedName>
</protein>
<dbReference type="AlphaFoldDB" id="A0A9D4YVQ0"/>
<dbReference type="SUPFAM" id="SSF69848">
    <property type="entry name" value="LCCL domain"/>
    <property type="match status" value="3"/>
</dbReference>
<dbReference type="OrthoDB" id="10070753at2759"/>
<sequence length="334" mass="34527">MASRNAAVILLLLALGCANAAVVILDCARTNSNEVTVNAITTQAVVKCPAGCKAPGGYLYGTNTYTSDSRICRAAIHAGKITNSGGQFTLYYAKGLASYTGNTKNGITSLKYGAWTSSFKFAGPALPPTIDCKKTNAARDVVGVGDVPYSRSKLNVTCPAGCLSAGSSIYGAGAYTSDSPICLAAIHAGVIKSTGGTFTIYDFPGQASYRGFSANGIVSKSYGSWGHSYRMRPVTTLACGSTNTANLLVNTTLPTAFATCPPNCYDAGGDAYGYLNYRSNSRVCLAAQHAGVITGNGGMVIVRYVKGLSSYTGKLANFITTKSAGGSPHAFKFL</sequence>
<dbReference type="PROSITE" id="PS50820">
    <property type="entry name" value="LCCL"/>
    <property type="match status" value="3"/>
</dbReference>
<reference evidence="3" key="1">
    <citation type="journal article" date="2019" name="Plant J.">
        <title>Chlorella vulgaris genome assembly and annotation reveals the molecular basis for metabolic acclimation to high light conditions.</title>
        <authorList>
            <person name="Cecchin M."/>
            <person name="Marcolungo L."/>
            <person name="Rossato M."/>
            <person name="Girolomoni L."/>
            <person name="Cosentino E."/>
            <person name="Cuine S."/>
            <person name="Li-Beisson Y."/>
            <person name="Delledonne M."/>
            <person name="Ballottari M."/>
        </authorList>
    </citation>
    <scope>NUCLEOTIDE SEQUENCE</scope>
    <source>
        <strain evidence="3">211/11P</strain>
    </source>
</reference>
<feature type="domain" description="LCCL" evidence="2">
    <location>
        <begin position="156"/>
        <end position="229"/>
    </location>
</feature>
<keyword evidence="4" id="KW-1185">Reference proteome</keyword>
<proteinExistence type="predicted"/>
<reference evidence="3" key="2">
    <citation type="submission" date="2020-11" db="EMBL/GenBank/DDBJ databases">
        <authorList>
            <person name="Cecchin M."/>
            <person name="Marcolungo L."/>
            <person name="Rossato M."/>
            <person name="Girolomoni L."/>
            <person name="Cosentino E."/>
            <person name="Cuine S."/>
            <person name="Li-Beisson Y."/>
            <person name="Delledonne M."/>
            <person name="Ballottari M."/>
        </authorList>
    </citation>
    <scope>NUCLEOTIDE SEQUENCE</scope>
    <source>
        <strain evidence="3">211/11P</strain>
        <tissue evidence="3">Whole cell</tissue>
    </source>
</reference>
<evidence type="ECO:0000313" key="4">
    <source>
        <dbReference type="Proteomes" id="UP001055712"/>
    </source>
</evidence>
<feature type="chain" id="PRO_5038912082" description="LCCL domain-containing protein" evidence="1">
    <location>
        <begin position="21"/>
        <end position="334"/>
    </location>
</feature>
<feature type="domain" description="LCCL" evidence="2">
    <location>
        <begin position="20"/>
        <end position="119"/>
    </location>
</feature>
<dbReference type="SMART" id="SM00603">
    <property type="entry name" value="LCCL"/>
    <property type="match status" value="3"/>
</dbReference>
<keyword evidence="1" id="KW-0732">Signal</keyword>
<dbReference type="PANTHER" id="PTHR31331:SF1">
    <property type="entry name" value="CYSTEINE RICH SECRETORY PROTEIN LCCL DOMAIN CONTAINING 2"/>
    <property type="match status" value="1"/>
</dbReference>
<gene>
    <name evidence="3" type="ORF">D9Q98_007634</name>
</gene>
<evidence type="ECO:0000313" key="3">
    <source>
        <dbReference type="EMBL" id="KAI3428817.1"/>
    </source>
</evidence>
<dbReference type="Gene3D" id="2.170.130.20">
    <property type="entry name" value="LCCL-like domain"/>
    <property type="match status" value="3"/>
</dbReference>
<evidence type="ECO:0000256" key="1">
    <source>
        <dbReference type="SAM" id="SignalP"/>
    </source>
</evidence>
<name>A0A9D4YVQ0_CHLVU</name>
<dbReference type="EMBL" id="SIDB01000009">
    <property type="protein sequence ID" value="KAI3428817.1"/>
    <property type="molecule type" value="Genomic_DNA"/>
</dbReference>
<dbReference type="PROSITE" id="PS51257">
    <property type="entry name" value="PROKAR_LIPOPROTEIN"/>
    <property type="match status" value="1"/>
</dbReference>
<organism evidence="3 4">
    <name type="scientific">Chlorella vulgaris</name>
    <name type="common">Green alga</name>
    <dbReference type="NCBI Taxonomy" id="3077"/>
    <lineage>
        <taxon>Eukaryota</taxon>
        <taxon>Viridiplantae</taxon>
        <taxon>Chlorophyta</taxon>
        <taxon>core chlorophytes</taxon>
        <taxon>Trebouxiophyceae</taxon>
        <taxon>Chlorellales</taxon>
        <taxon>Chlorellaceae</taxon>
        <taxon>Chlorella clade</taxon>
        <taxon>Chlorella</taxon>
    </lineage>
</organism>
<feature type="domain" description="LCCL" evidence="2">
    <location>
        <begin position="259"/>
        <end position="331"/>
    </location>
</feature>
<accession>A0A9D4YVQ0</accession>
<evidence type="ECO:0000259" key="2">
    <source>
        <dbReference type="PROSITE" id="PS50820"/>
    </source>
</evidence>
<comment type="caution">
    <text evidence="3">The sequence shown here is derived from an EMBL/GenBank/DDBJ whole genome shotgun (WGS) entry which is preliminary data.</text>
</comment>